<dbReference type="EMBL" id="ML178883">
    <property type="protein sequence ID" value="TFK95479.1"/>
    <property type="molecule type" value="Genomic_DNA"/>
</dbReference>
<evidence type="ECO:0000256" key="3">
    <source>
        <dbReference type="SAM" id="SignalP"/>
    </source>
</evidence>
<comment type="similarity">
    <text evidence="1">Belongs to the peptidase S33 family.</text>
</comment>
<dbReference type="Proteomes" id="UP000305067">
    <property type="component" value="Unassembled WGS sequence"/>
</dbReference>
<evidence type="ECO:0000259" key="5">
    <source>
        <dbReference type="Pfam" id="PF08386"/>
    </source>
</evidence>
<feature type="chain" id="PRO_5022988425" evidence="3">
    <location>
        <begin position="32"/>
        <end position="567"/>
    </location>
</feature>
<dbReference type="PANTHER" id="PTHR43248">
    <property type="entry name" value="2-SUCCINYL-6-HYDROXY-2,4-CYCLOHEXADIENE-1-CARBOXYLATE SYNTHASE"/>
    <property type="match status" value="1"/>
</dbReference>
<dbReference type="InterPro" id="IPR000073">
    <property type="entry name" value="AB_hydrolase_1"/>
</dbReference>
<feature type="domain" description="AB hydrolase-1" evidence="4">
    <location>
        <begin position="117"/>
        <end position="253"/>
    </location>
</feature>
<feature type="domain" description="Peptidase S33 tripeptidyl aminopeptidase-like C-terminal" evidence="5">
    <location>
        <begin position="439"/>
        <end position="527"/>
    </location>
</feature>
<dbReference type="OrthoDB" id="425534at2759"/>
<dbReference type="AlphaFoldDB" id="A0A5C3Q360"/>
<organism evidence="6 7">
    <name type="scientific">Pterulicium gracile</name>
    <dbReference type="NCBI Taxonomy" id="1884261"/>
    <lineage>
        <taxon>Eukaryota</taxon>
        <taxon>Fungi</taxon>
        <taxon>Dikarya</taxon>
        <taxon>Basidiomycota</taxon>
        <taxon>Agaricomycotina</taxon>
        <taxon>Agaricomycetes</taxon>
        <taxon>Agaricomycetidae</taxon>
        <taxon>Agaricales</taxon>
        <taxon>Pleurotineae</taxon>
        <taxon>Pterulaceae</taxon>
        <taxon>Pterulicium</taxon>
    </lineage>
</organism>
<feature type="signal peptide" evidence="3">
    <location>
        <begin position="1"/>
        <end position="31"/>
    </location>
</feature>
<gene>
    <name evidence="6" type="ORF">BDV98DRAFT_598522</name>
</gene>
<dbReference type="InterPro" id="IPR013595">
    <property type="entry name" value="Pept_S33_TAP-like_C"/>
</dbReference>
<dbReference type="GO" id="GO:0016787">
    <property type="term" value="F:hydrolase activity"/>
    <property type="evidence" value="ECO:0007669"/>
    <property type="project" value="UniProtKB-KW"/>
</dbReference>
<dbReference type="Pfam" id="PF00561">
    <property type="entry name" value="Abhydrolase_1"/>
    <property type="match status" value="1"/>
</dbReference>
<evidence type="ECO:0000313" key="6">
    <source>
        <dbReference type="EMBL" id="TFK95479.1"/>
    </source>
</evidence>
<evidence type="ECO:0000256" key="2">
    <source>
        <dbReference type="ARBA" id="ARBA00022801"/>
    </source>
</evidence>
<proteinExistence type="inferred from homology"/>
<keyword evidence="2" id="KW-0378">Hydrolase</keyword>
<evidence type="ECO:0000259" key="4">
    <source>
        <dbReference type="Pfam" id="PF00561"/>
    </source>
</evidence>
<dbReference type="SUPFAM" id="SSF53474">
    <property type="entry name" value="alpha/beta-Hydrolases"/>
    <property type="match status" value="1"/>
</dbReference>
<name>A0A5C3Q360_9AGAR</name>
<dbReference type="PANTHER" id="PTHR43248:SF25">
    <property type="entry name" value="AB HYDROLASE-1 DOMAIN-CONTAINING PROTEIN-RELATED"/>
    <property type="match status" value="1"/>
</dbReference>
<keyword evidence="3" id="KW-0732">Signal</keyword>
<accession>A0A5C3Q360</accession>
<evidence type="ECO:0000313" key="7">
    <source>
        <dbReference type="Proteomes" id="UP000305067"/>
    </source>
</evidence>
<dbReference type="Pfam" id="PF08386">
    <property type="entry name" value="Abhydrolase_4"/>
    <property type="match status" value="1"/>
</dbReference>
<reference evidence="6 7" key="1">
    <citation type="journal article" date="2019" name="Nat. Ecol. Evol.">
        <title>Megaphylogeny resolves global patterns of mushroom evolution.</title>
        <authorList>
            <person name="Varga T."/>
            <person name="Krizsan K."/>
            <person name="Foldi C."/>
            <person name="Dima B."/>
            <person name="Sanchez-Garcia M."/>
            <person name="Sanchez-Ramirez S."/>
            <person name="Szollosi G.J."/>
            <person name="Szarkandi J.G."/>
            <person name="Papp V."/>
            <person name="Albert L."/>
            <person name="Andreopoulos W."/>
            <person name="Angelini C."/>
            <person name="Antonin V."/>
            <person name="Barry K.W."/>
            <person name="Bougher N.L."/>
            <person name="Buchanan P."/>
            <person name="Buyck B."/>
            <person name="Bense V."/>
            <person name="Catcheside P."/>
            <person name="Chovatia M."/>
            <person name="Cooper J."/>
            <person name="Damon W."/>
            <person name="Desjardin D."/>
            <person name="Finy P."/>
            <person name="Geml J."/>
            <person name="Haridas S."/>
            <person name="Hughes K."/>
            <person name="Justo A."/>
            <person name="Karasinski D."/>
            <person name="Kautmanova I."/>
            <person name="Kiss B."/>
            <person name="Kocsube S."/>
            <person name="Kotiranta H."/>
            <person name="LaButti K.M."/>
            <person name="Lechner B.E."/>
            <person name="Liimatainen K."/>
            <person name="Lipzen A."/>
            <person name="Lukacs Z."/>
            <person name="Mihaltcheva S."/>
            <person name="Morgado L.N."/>
            <person name="Niskanen T."/>
            <person name="Noordeloos M.E."/>
            <person name="Ohm R.A."/>
            <person name="Ortiz-Santana B."/>
            <person name="Ovrebo C."/>
            <person name="Racz N."/>
            <person name="Riley R."/>
            <person name="Savchenko A."/>
            <person name="Shiryaev A."/>
            <person name="Soop K."/>
            <person name="Spirin V."/>
            <person name="Szebenyi C."/>
            <person name="Tomsovsky M."/>
            <person name="Tulloss R.E."/>
            <person name="Uehling J."/>
            <person name="Grigoriev I.V."/>
            <person name="Vagvolgyi C."/>
            <person name="Papp T."/>
            <person name="Martin F.M."/>
            <person name="Miettinen O."/>
            <person name="Hibbett D.S."/>
            <person name="Nagy L.G."/>
        </authorList>
    </citation>
    <scope>NUCLEOTIDE SEQUENCE [LARGE SCALE GENOMIC DNA]</scope>
    <source>
        <strain evidence="6 7">CBS 309.79</strain>
    </source>
</reference>
<dbReference type="InterPro" id="IPR051601">
    <property type="entry name" value="Serine_prot/Carboxylest_S33"/>
</dbReference>
<keyword evidence="7" id="KW-1185">Reference proteome</keyword>
<sequence length="567" mass="61918">MQLAHTGRRNSSWPKVSLAFLSISAFSAASAAYLDKRQVSDSQLDFGSRSSRVLLQIEPSTELNWVNCYSAPLQCSRLSSNTDHLNVQVPLNYTNLGEGFGTVPLVSLPSPLPDSSSYRGPTFQHVLGKEFDIIGFDPRGVGASTPAITYPATAEEEAQSAEDFGSLIDLNEGSWPTLPERMKVIEKFALLSEREQGDVLKHATTDNVARDMLAIVNALGEERLQYWGFSTILGSVFASLFPENVGRMIIDSVADQDGYYNNDWSINIIDADNTLTCFFDTCEAAGPERCTFHAADSKVIRERYHAVETLVHSGTLILPDGNPLDASLFEASVHFLLYAAAKYPLLADILVSLEKGDVTPILSIFETGGISPYVTVALRCTDTVAVNDAAEELQEYSVRIGNVSRYLPAVWKECGYLARESLDITYSANTVSLLIETHSGWKVNPDNFKGPMGSNTSFPLLFVGNTADPDTPLIAAKQTSAKFPGSRVLTYDVPGHAVLALPGNACMDAHLRSYMLNGTLPEEGVVCKDSRSFFPNANGTTDARSNDLLEVDILAEKFRSLMHRRVV</sequence>
<evidence type="ECO:0000256" key="1">
    <source>
        <dbReference type="ARBA" id="ARBA00010088"/>
    </source>
</evidence>
<protein>
    <submittedName>
        <fullName evidence="6">TAP-like protein-domain-containing protein</fullName>
    </submittedName>
</protein>
<dbReference type="Gene3D" id="3.40.50.1820">
    <property type="entry name" value="alpha/beta hydrolase"/>
    <property type="match status" value="1"/>
</dbReference>
<dbReference type="STRING" id="1884261.A0A5C3Q360"/>
<dbReference type="InterPro" id="IPR029058">
    <property type="entry name" value="AB_hydrolase_fold"/>
</dbReference>